<accession>A0A663DJM9</accession>
<dbReference type="GO" id="GO:0005925">
    <property type="term" value="C:focal adhesion"/>
    <property type="evidence" value="ECO:0007669"/>
    <property type="project" value="Ensembl"/>
</dbReference>
<dbReference type="InterPro" id="IPR013083">
    <property type="entry name" value="Znf_RING/FYVE/PHD"/>
</dbReference>
<protein>
    <submittedName>
        <fullName evidence="2">U-box domain containing 5</fullName>
    </submittedName>
</protein>
<dbReference type="PANTHER" id="PTHR13492:SF2">
    <property type="entry name" value="RING FINGER PROTEIN 37"/>
    <property type="match status" value="1"/>
</dbReference>
<dbReference type="InParanoid" id="A0A663DJM9"/>
<dbReference type="PANTHER" id="PTHR13492">
    <property type="entry name" value="RING FINGER PROTEIN 37"/>
    <property type="match status" value="1"/>
</dbReference>
<evidence type="ECO:0000313" key="2">
    <source>
        <dbReference type="Ensembl" id="ENSACCP00020000071.1"/>
    </source>
</evidence>
<dbReference type="InterPro" id="IPR003613">
    <property type="entry name" value="Ubox_domain"/>
</dbReference>
<keyword evidence="3" id="KW-1185">Reference proteome</keyword>
<dbReference type="GO" id="GO:0016604">
    <property type="term" value="C:nuclear body"/>
    <property type="evidence" value="ECO:0007669"/>
    <property type="project" value="Ensembl"/>
</dbReference>
<dbReference type="Pfam" id="PF19318">
    <property type="entry name" value="DUF5918"/>
    <property type="match status" value="1"/>
</dbReference>
<dbReference type="GO" id="GO:0000209">
    <property type="term" value="P:protein polyubiquitination"/>
    <property type="evidence" value="ECO:0007669"/>
    <property type="project" value="Ensembl"/>
</dbReference>
<reference evidence="2" key="3">
    <citation type="submission" date="2025-09" db="UniProtKB">
        <authorList>
            <consortium name="Ensembl"/>
        </authorList>
    </citation>
    <scope>IDENTIFICATION</scope>
</reference>
<reference evidence="2" key="2">
    <citation type="submission" date="2025-08" db="UniProtKB">
        <authorList>
            <consortium name="Ensembl"/>
        </authorList>
    </citation>
    <scope>IDENTIFICATION</scope>
</reference>
<dbReference type="GO" id="GO:0034450">
    <property type="term" value="F:ubiquitin-ubiquitin ligase activity"/>
    <property type="evidence" value="ECO:0007669"/>
    <property type="project" value="Ensembl"/>
</dbReference>
<proteinExistence type="predicted"/>
<dbReference type="InterPro" id="IPR045696">
    <property type="entry name" value="Ubox5_N"/>
</dbReference>
<dbReference type="InterPro" id="IPR039847">
    <property type="entry name" value="Ubox5"/>
</dbReference>
<organism evidence="2 3">
    <name type="scientific">Aquila chrysaetos chrysaetos</name>
    <dbReference type="NCBI Taxonomy" id="223781"/>
    <lineage>
        <taxon>Eukaryota</taxon>
        <taxon>Metazoa</taxon>
        <taxon>Chordata</taxon>
        <taxon>Craniata</taxon>
        <taxon>Vertebrata</taxon>
        <taxon>Euteleostomi</taxon>
        <taxon>Archelosauria</taxon>
        <taxon>Archosauria</taxon>
        <taxon>Dinosauria</taxon>
        <taxon>Saurischia</taxon>
        <taxon>Theropoda</taxon>
        <taxon>Coelurosauria</taxon>
        <taxon>Aves</taxon>
        <taxon>Neognathae</taxon>
        <taxon>Neoaves</taxon>
        <taxon>Telluraves</taxon>
        <taxon>Accipitrimorphae</taxon>
        <taxon>Accipitriformes</taxon>
        <taxon>Accipitridae</taxon>
        <taxon>Accipitrinae</taxon>
        <taxon>Aquila</taxon>
    </lineage>
</organism>
<dbReference type="Pfam" id="PF04564">
    <property type="entry name" value="U-box"/>
    <property type="match status" value="1"/>
</dbReference>
<evidence type="ECO:0000259" key="1">
    <source>
        <dbReference type="PROSITE" id="PS51698"/>
    </source>
</evidence>
<dbReference type="SUPFAM" id="SSF57850">
    <property type="entry name" value="RING/U-box"/>
    <property type="match status" value="1"/>
</dbReference>
<dbReference type="Proteomes" id="UP000472275">
    <property type="component" value="Chromosome 1"/>
</dbReference>
<dbReference type="Gene3D" id="3.30.40.10">
    <property type="entry name" value="Zinc/RING finger domain, C3HC4 (zinc finger)"/>
    <property type="match status" value="1"/>
</dbReference>
<dbReference type="GeneTree" id="ENSGT00510000049555"/>
<sequence>MVINVCLPQFKPRIHCNKISADGYEVENLISEDLARRNRGFRSEYFIKPPVHVTISFPFNIEICRINIDISSGGYQTFSGLEVYTSTSCNKTSWQSPEGQFSGLAGQPVSDKDTFTLVGKAVLKNQSKVTFGHRGFKPRPPFHQMENVFSYPGSASQDLWNKGPASLSNVSHLKICITHVAGGGLPCIKRLEVWGQPAKSCPQEVIEGVFQVASQFFAQDVGSLKPELWTPMESDCVPFSANDSEQQTLRKLVDVVQDIPEEFLDPITLEIMTFPMLLPSGKVIDQTTLEKCNRSEASWGRVPSDPFTGVAFSQHSQPLPHPTLKARIDHFLLQHSIPGTNLLGRPHASEMLVPSSITMSSLKRKMDCMDQSSVQSPYFSSTNLLVMSTSENSAKKMKTDNDSHLIQMDCSTDPVSHEQKLSESLDTALNSALSSMPSFTAKLMKSQQQAQSEGGCSSSWSVGTVLGKQQAPLVHLWERERGTGTGLTGRVVLLLSIFLCLFRPQNITYIQYKGIILSPSKLDLRIPNYCFFLLAVLMVYSPSEAG</sequence>
<dbReference type="PROSITE" id="PS51698">
    <property type="entry name" value="U_BOX"/>
    <property type="match status" value="1"/>
</dbReference>
<dbReference type="AlphaFoldDB" id="A0A663DJM9"/>
<dbReference type="CDD" id="cd16660">
    <property type="entry name" value="RING-Ubox_RNF37"/>
    <property type="match status" value="1"/>
</dbReference>
<gene>
    <name evidence="2" type="primary">UBOX5</name>
</gene>
<dbReference type="FunFam" id="3.30.40.10:FF:000163">
    <property type="entry name" value="Putative ring finger protein 37"/>
    <property type="match status" value="1"/>
</dbReference>
<dbReference type="Ensembl" id="ENSACCT00020000071.1">
    <property type="protein sequence ID" value="ENSACCP00020000071.1"/>
    <property type="gene ID" value="ENSACCG00020000047.1"/>
</dbReference>
<name>A0A663DJM9_AQUCH</name>
<feature type="domain" description="U-box" evidence="1">
    <location>
        <begin position="258"/>
        <end position="338"/>
    </location>
</feature>
<dbReference type="InterPro" id="IPR039925">
    <property type="entry name" value="RNF37_RING-Ubox"/>
</dbReference>
<reference evidence="2" key="1">
    <citation type="submission" date="2021-03" db="EMBL/GenBank/DDBJ databases">
        <authorList>
            <consortium name="Wellcome Sanger Institute Data Sharing"/>
        </authorList>
    </citation>
    <scope>NUCLEOTIDE SEQUENCE [LARGE SCALE GENOMIC DNA]</scope>
</reference>
<evidence type="ECO:0000313" key="3">
    <source>
        <dbReference type="Proteomes" id="UP000472275"/>
    </source>
</evidence>
<dbReference type="GO" id="GO:0031625">
    <property type="term" value="F:ubiquitin protein ligase binding"/>
    <property type="evidence" value="ECO:0007669"/>
    <property type="project" value="Ensembl"/>
</dbReference>
<dbReference type="SMART" id="SM00504">
    <property type="entry name" value="Ubox"/>
    <property type="match status" value="1"/>
</dbReference>